<keyword evidence="3 5" id="KW-0269">Exonuclease</keyword>
<reference evidence="5 6" key="1">
    <citation type="submission" date="2018-06" db="EMBL/GenBank/DDBJ databases">
        <title>Actinomadura craniellae sp. nov. isolated from marine sponge Craniella sp.</title>
        <authorList>
            <person name="Li L."/>
            <person name="Xu Q.H."/>
            <person name="Lin H.W."/>
            <person name="Lu Y.H."/>
        </authorList>
    </citation>
    <scope>NUCLEOTIDE SEQUENCE [LARGE SCALE GENOMIC DNA]</scope>
    <source>
        <strain evidence="5 6">LHW63021</strain>
    </source>
</reference>
<keyword evidence="1" id="KW-0540">Nuclease</keyword>
<dbReference type="NCBIfam" id="NF005927">
    <property type="entry name" value="PRK07942.1"/>
    <property type="match status" value="1"/>
</dbReference>
<keyword evidence="6" id="KW-1185">Reference proteome</keyword>
<dbReference type="InterPro" id="IPR012337">
    <property type="entry name" value="RNaseH-like_sf"/>
</dbReference>
<dbReference type="GO" id="GO:0005829">
    <property type="term" value="C:cytosol"/>
    <property type="evidence" value="ECO:0007669"/>
    <property type="project" value="TreeGrafter"/>
</dbReference>
<dbReference type="GO" id="GO:0008408">
    <property type="term" value="F:3'-5' exonuclease activity"/>
    <property type="evidence" value="ECO:0007669"/>
    <property type="project" value="TreeGrafter"/>
</dbReference>
<dbReference type="CDD" id="cd06127">
    <property type="entry name" value="DEDDh"/>
    <property type="match status" value="1"/>
</dbReference>
<dbReference type="InterPro" id="IPR036397">
    <property type="entry name" value="RNaseH_sf"/>
</dbReference>
<evidence type="ECO:0000313" key="6">
    <source>
        <dbReference type="Proteomes" id="UP000251891"/>
    </source>
</evidence>
<evidence type="ECO:0000256" key="1">
    <source>
        <dbReference type="ARBA" id="ARBA00022722"/>
    </source>
</evidence>
<accession>A0A365GXL1</accession>
<dbReference type="OrthoDB" id="9791657at2"/>
<dbReference type="PANTHER" id="PTHR30231">
    <property type="entry name" value="DNA POLYMERASE III SUBUNIT EPSILON"/>
    <property type="match status" value="1"/>
</dbReference>
<dbReference type="InterPro" id="IPR013520">
    <property type="entry name" value="Ribonucl_H"/>
</dbReference>
<evidence type="ECO:0000313" key="5">
    <source>
        <dbReference type="EMBL" id="RAY11571.1"/>
    </source>
</evidence>
<evidence type="ECO:0000256" key="2">
    <source>
        <dbReference type="ARBA" id="ARBA00022801"/>
    </source>
</evidence>
<keyword evidence="2" id="KW-0378">Hydrolase</keyword>
<dbReference type="GO" id="GO:0003676">
    <property type="term" value="F:nucleic acid binding"/>
    <property type="evidence" value="ECO:0007669"/>
    <property type="project" value="InterPro"/>
</dbReference>
<comment type="caution">
    <text evidence="5">The sequence shown here is derived from an EMBL/GenBank/DDBJ whole genome shotgun (WGS) entry which is preliminary data.</text>
</comment>
<gene>
    <name evidence="5" type="ORF">DPM19_30190</name>
</gene>
<protein>
    <submittedName>
        <fullName evidence="5">3'-5' exonuclease</fullName>
    </submittedName>
</protein>
<sequence>MGWADGRLCGFDTETTGADRDTARIVTATLVFVGAGKPTETIDFLIDPGVEIPAEATAIHGITTEQARAGGRKPAEAIREIARRLATAWSDRIPVIGYNVSYDFTVLDRELRRHCGTALTISGPVVDPHVIDRALDHRRGRRTLEETCRHYKVRHGGAHDAAEDALAAARLAWRLARKYPAEVGDADLAKLYRDQIGWSRQWADKLTSYWRSQGQNKPADGSWPLRPAA</sequence>
<dbReference type="PANTHER" id="PTHR30231:SF4">
    <property type="entry name" value="PROTEIN NEN2"/>
    <property type="match status" value="1"/>
</dbReference>
<evidence type="ECO:0000256" key="3">
    <source>
        <dbReference type="ARBA" id="ARBA00022839"/>
    </source>
</evidence>
<dbReference type="AlphaFoldDB" id="A0A365GXL1"/>
<dbReference type="EMBL" id="QLYX01000018">
    <property type="protein sequence ID" value="RAY11571.1"/>
    <property type="molecule type" value="Genomic_DNA"/>
</dbReference>
<dbReference type="SMART" id="SM00479">
    <property type="entry name" value="EXOIII"/>
    <property type="match status" value="1"/>
</dbReference>
<name>A0A365GXL1_9ACTN</name>
<dbReference type="Proteomes" id="UP000251891">
    <property type="component" value="Unassembled WGS sequence"/>
</dbReference>
<dbReference type="Pfam" id="PF00929">
    <property type="entry name" value="RNase_T"/>
    <property type="match status" value="1"/>
</dbReference>
<dbReference type="SUPFAM" id="SSF53098">
    <property type="entry name" value="Ribonuclease H-like"/>
    <property type="match status" value="1"/>
</dbReference>
<dbReference type="Gene3D" id="3.30.420.10">
    <property type="entry name" value="Ribonuclease H-like superfamily/Ribonuclease H"/>
    <property type="match status" value="1"/>
</dbReference>
<proteinExistence type="predicted"/>
<evidence type="ECO:0000259" key="4">
    <source>
        <dbReference type="SMART" id="SM00479"/>
    </source>
</evidence>
<organism evidence="5 6">
    <name type="scientific">Actinomadura craniellae</name>
    <dbReference type="NCBI Taxonomy" id="2231787"/>
    <lineage>
        <taxon>Bacteria</taxon>
        <taxon>Bacillati</taxon>
        <taxon>Actinomycetota</taxon>
        <taxon>Actinomycetes</taxon>
        <taxon>Streptosporangiales</taxon>
        <taxon>Thermomonosporaceae</taxon>
        <taxon>Actinomadura</taxon>
    </lineage>
</organism>
<feature type="domain" description="Exonuclease" evidence="4">
    <location>
        <begin position="7"/>
        <end position="181"/>
    </location>
</feature>